<accession>A0AAV9V0M4</accession>
<evidence type="ECO:0000313" key="2">
    <source>
        <dbReference type="EMBL" id="KAK6352999.1"/>
    </source>
</evidence>
<protein>
    <recommendedName>
        <fullName evidence="1">Protein kinase domain-containing protein</fullName>
    </recommendedName>
</protein>
<sequence>MAIKREYEAYQILSASNNPWLRTLYDTIGDHAGLVEDSSAPAPHLVFEWMGLTLNDVPRESYSKNYVFIKALLDTFLTSALAFQREKLVNTRIMSDNILISKLGANPPTIKIGDLAAVHPDGHVEDGLPVDRYNPMRALESLQGLPCTHKSQMWNLAATLFSWLQPGIFGMPVDPGPTWPPWWEWDGRTIANLMCLFPDWKGPPTDDELVRAYFELAEGLVERRGPSLAQILPLSREIDKLDTVPELKSLFHLMLVTDPAKRPSAAEVLSSDAYKAFEKITGETRILSCMDGKIQSKGI</sequence>
<dbReference type="EMBL" id="JAVHNQ010000003">
    <property type="protein sequence ID" value="KAK6352999.1"/>
    <property type="molecule type" value="Genomic_DNA"/>
</dbReference>
<evidence type="ECO:0000259" key="1">
    <source>
        <dbReference type="PROSITE" id="PS50011"/>
    </source>
</evidence>
<proteinExistence type="predicted"/>
<evidence type="ECO:0000313" key="3">
    <source>
        <dbReference type="Proteomes" id="UP001375240"/>
    </source>
</evidence>
<keyword evidence="3" id="KW-1185">Reference proteome</keyword>
<comment type="caution">
    <text evidence="2">The sequence shown here is derived from an EMBL/GenBank/DDBJ whole genome shotgun (WGS) entry which is preliminary data.</text>
</comment>
<dbReference type="SUPFAM" id="SSF56112">
    <property type="entry name" value="Protein kinase-like (PK-like)"/>
    <property type="match status" value="1"/>
</dbReference>
<dbReference type="GO" id="GO:0005524">
    <property type="term" value="F:ATP binding"/>
    <property type="evidence" value="ECO:0007669"/>
    <property type="project" value="InterPro"/>
</dbReference>
<dbReference type="PROSITE" id="PS50011">
    <property type="entry name" value="PROTEIN_KINASE_DOM"/>
    <property type="match status" value="1"/>
</dbReference>
<dbReference type="InterPro" id="IPR011009">
    <property type="entry name" value="Kinase-like_dom_sf"/>
</dbReference>
<dbReference type="GO" id="GO:0004672">
    <property type="term" value="F:protein kinase activity"/>
    <property type="evidence" value="ECO:0007669"/>
    <property type="project" value="InterPro"/>
</dbReference>
<dbReference type="Proteomes" id="UP001375240">
    <property type="component" value="Unassembled WGS sequence"/>
</dbReference>
<name>A0AAV9V0M4_9PEZI</name>
<dbReference type="InterPro" id="IPR000719">
    <property type="entry name" value="Prot_kinase_dom"/>
</dbReference>
<dbReference type="AlphaFoldDB" id="A0AAV9V0M4"/>
<dbReference type="Gene3D" id="1.10.510.10">
    <property type="entry name" value="Transferase(Phosphotransferase) domain 1"/>
    <property type="match status" value="1"/>
</dbReference>
<reference evidence="2 3" key="1">
    <citation type="submission" date="2019-10" db="EMBL/GenBank/DDBJ databases">
        <authorList>
            <person name="Palmer J.M."/>
        </authorList>
    </citation>
    <scope>NUCLEOTIDE SEQUENCE [LARGE SCALE GENOMIC DNA]</scope>
    <source>
        <strain evidence="2 3">TWF696</strain>
    </source>
</reference>
<feature type="domain" description="Protein kinase" evidence="1">
    <location>
        <begin position="1"/>
        <end position="277"/>
    </location>
</feature>
<organism evidence="2 3">
    <name type="scientific">Orbilia brochopaga</name>
    <dbReference type="NCBI Taxonomy" id="3140254"/>
    <lineage>
        <taxon>Eukaryota</taxon>
        <taxon>Fungi</taxon>
        <taxon>Dikarya</taxon>
        <taxon>Ascomycota</taxon>
        <taxon>Pezizomycotina</taxon>
        <taxon>Orbiliomycetes</taxon>
        <taxon>Orbiliales</taxon>
        <taxon>Orbiliaceae</taxon>
        <taxon>Orbilia</taxon>
    </lineage>
</organism>
<gene>
    <name evidence="2" type="ORF">TWF696_004987</name>
</gene>